<accession>A0A9X8MT39</accession>
<gene>
    <name evidence="1" type="ORF">SAMN05216268_10626</name>
</gene>
<evidence type="ECO:0000313" key="1">
    <source>
        <dbReference type="EMBL" id="SHL73769.1"/>
    </source>
</evidence>
<dbReference type="Proteomes" id="UP000184388">
    <property type="component" value="Unassembled WGS sequence"/>
</dbReference>
<dbReference type="AlphaFoldDB" id="A0A9X8MT39"/>
<proteinExistence type="predicted"/>
<comment type="caution">
    <text evidence="1">The sequence shown here is derived from an EMBL/GenBank/DDBJ whole genome shotgun (WGS) entry which is preliminary data.</text>
</comment>
<dbReference type="RefSeq" id="WP_073444573.1">
    <property type="nucleotide sequence ID" value="NZ_FRBK01000006.1"/>
</dbReference>
<sequence>MITWNELVLAEPRLRDLEAQARAEATKALRDPEWSFSAYWSFTLRPAVNLLVGWKRPGTDQPQLRTEEAWHAAISHLICLLPEGEGALAS</sequence>
<organism evidence="1 2">
    <name type="scientific">Streptomyces yunnanensis</name>
    <dbReference type="NCBI Taxonomy" id="156453"/>
    <lineage>
        <taxon>Bacteria</taxon>
        <taxon>Bacillati</taxon>
        <taxon>Actinomycetota</taxon>
        <taxon>Actinomycetes</taxon>
        <taxon>Kitasatosporales</taxon>
        <taxon>Streptomycetaceae</taxon>
        <taxon>Streptomyces</taxon>
    </lineage>
</organism>
<protein>
    <submittedName>
        <fullName evidence="1">Uncharacterized protein</fullName>
    </submittedName>
</protein>
<evidence type="ECO:0000313" key="2">
    <source>
        <dbReference type="Proteomes" id="UP000184388"/>
    </source>
</evidence>
<reference evidence="2" key="1">
    <citation type="submission" date="2016-11" db="EMBL/GenBank/DDBJ databases">
        <authorList>
            <person name="Jaros S."/>
            <person name="Januszkiewicz K."/>
            <person name="Wedrychowicz H."/>
        </authorList>
    </citation>
    <scope>NUCLEOTIDE SEQUENCE [LARGE SCALE GENOMIC DNA]</scope>
    <source>
        <strain evidence="2">CGMCC 4.3555</strain>
    </source>
</reference>
<dbReference type="EMBL" id="FRBK01000006">
    <property type="protein sequence ID" value="SHL73769.1"/>
    <property type="molecule type" value="Genomic_DNA"/>
</dbReference>
<name>A0A9X8MT39_9ACTN</name>